<dbReference type="AlphaFoldDB" id="A0A839N5G4"/>
<keyword evidence="2" id="KW-0808">Transferase</keyword>
<dbReference type="SUPFAM" id="SSF52540">
    <property type="entry name" value="P-loop containing nucleoside triphosphate hydrolases"/>
    <property type="match status" value="1"/>
</dbReference>
<evidence type="ECO:0000256" key="1">
    <source>
        <dbReference type="SAM" id="MobiDB-lite"/>
    </source>
</evidence>
<dbReference type="GO" id="GO:0004849">
    <property type="term" value="F:uridine kinase activity"/>
    <property type="evidence" value="ECO:0007669"/>
    <property type="project" value="UniProtKB-EC"/>
</dbReference>
<dbReference type="EMBL" id="JACHVQ010000001">
    <property type="protein sequence ID" value="MBB2892527.1"/>
    <property type="molecule type" value="Genomic_DNA"/>
</dbReference>
<dbReference type="Gene3D" id="3.40.50.300">
    <property type="entry name" value="P-loop containing nucleotide triphosphate hydrolases"/>
    <property type="match status" value="1"/>
</dbReference>
<dbReference type="Proteomes" id="UP000559182">
    <property type="component" value="Unassembled WGS sequence"/>
</dbReference>
<evidence type="ECO:0000313" key="3">
    <source>
        <dbReference type="Proteomes" id="UP000559182"/>
    </source>
</evidence>
<gene>
    <name evidence="2" type="ORF">FHU39_002511</name>
</gene>
<feature type="region of interest" description="Disordered" evidence="1">
    <location>
        <begin position="1"/>
        <end position="25"/>
    </location>
</feature>
<dbReference type="EC" id="2.7.1.48" evidence="2"/>
<protein>
    <submittedName>
        <fullName evidence="2">Uridine kinase</fullName>
        <ecNumber evidence="2">2.7.1.48</ecNumber>
    </submittedName>
</protein>
<organism evidence="2 3">
    <name type="scientific">Flexivirga oryzae</name>
    <dbReference type="NCBI Taxonomy" id="1794944"/>
    <lineage>
        <taxon>Bacteria</taxon>
        <taxon>Bacillati</taxon>
        <taxon>Actinomycetota</taxon>
        <taxon>Actinomycetes</taxon>
        <taxon>Micrococcales</taxon>
        <taxon>Dermacoccaceae</taxon>
        <taxon>Flexivirga</taxon>
    </lineage>
</organism>
<name>A0A839N5G4_9MICO</name>
<evidence type="ECO:0000313" key="2">
    <source>
        <dbReference type="EMBL" id="MBB2892527.1"/>
    </source>
</evidence>
<dbReference type="RefSeq" id="WP_183320675.1">
    <property type="nucleotide sequence ID" value="NZ_JACHVQ010000001.1"/>
</dbReference>
<accession>A0A839N5G4</accession>
<reference evidence="2 3" key="1">
    <citation type="submission" date="2020-08" db="EMBL/GenBank/DDBJ databases">
        <title>Sequencing the genomes of 1000 actinobacteria strains.</title>
        <authorList>
            <person name="Klenk H.-P."/>
        </authorList>
    </citation>
    <scope>NUCLEOTIDE SEQUENCE [LARGE SCALE GENOMIC DNA]</scope>
    <source>
        <strain evidence="2 3">DSM 105369</strain>
    </source>
</reference>
<keyword evidence="3" id="KW-1185">Reference proteome</keyword>
<sequence length="217" mass="24229">MTDESSPHARVLVLGGPSGSGKSRWSAHLSREHRWPIVRLDDYYKDADDPSLPMSSLGIADWDDVRSWRCDDAVDALEQLCRTGELVAPVYDIAASAATGTQQVRLGGADTVIAEGIFAPYVIGPLRERGLLAGAYCVHHNRWVTFARRLVRDLSERRKPPLVLIRRGLRLAAAEPQIVADQRRLGAEPIRPKVLDRQLRADHLGSMHEQRMDEPWG</sequence>
<comment type="caution">
    <text evidence="2">The sequence shown here is derived from an EMBL/GenBank/DDBJ whole genome shotgun (WGS) entry which is preliminary data.</text>
</comment>
<keyword evidence="2" id="KW-0418">Kinase</keyword>
<proteinExistence type="predicted"/>
<dbReference type="InterPro" id="IPR027417">
    <property type="entry name" value="P-loop_NTPase"/>
</dbReference>